<evidence type="ECO:0000256" key="7">
    <source>
        <dbReference type="ARBA" id="ARBA00022918"/>
    </source>
</evidence>
<keyword evidence="11" id="KW-0511">Multifunctional enzyme</keyword>
<evidence type="ECO:0008006" key="18">
    <source>
        <dbReference type="Google" id="ProtNLM"/>
    </source>
</evidence>
<accession>A0A2N9HYK0</accession>
<dbReference type="Pfam" id="PF24626">
    <property type="entry name" value="SH3_Tf2-1"/>
    <property type="match status" value="1"/>
</dbReference>
<protein>
    <recommendedName>
        <fullName evidence="18">Retrotransposon gag domain-containing protein</fullName>
    </recommendedName>
</protein>
<evidence type="ECO:0000256" key="10">
    <source>
        <dbReference type="ARBA" id="ARBA00023172"/>
    </source>
</evidence>
<evidence type="ECO:0000256" key="11">
    <source>
        <dbReference type="ARBA" id="ARBA00023268"/>
    </source>
</evidence>
<dbReference type="PANTHER" id="PTHR37984">
    <property type="entry name" value="PROTEIN CBG26694"/>
    <property type="match status" value="1"/>
</dbReference>
<evidence type="ECO:0000259" key="15">
    <source>
        <dbReference type="Pfam" id="PF17921"/>
    </source>
</evidence>
<dbReference type="InterPro" id="IPR043502">
    <property type="entry name" value="DNA/RNA_pol_sf"/>
</dbReference>
<evidence type="ECO:0000256" key="2">
    <source>
        <dbReference type="ARBA" id="ARBA00022723"/>
    </source>
</evidence>
<proteinExistence type="predicted"/>
<evidence type="ECO:0000313" key="17">
    <source>
        <dbReference type="EMBL" id="SPD16721.1"/>
    </source>
</evidence>
<dbReference type="InterPro" id="IPR005162">
    <property type="entry name" value="Retrotrans_gag_dom"/>
</dbReference>
<dbReference type="GO" id="GO:0006310">
    <property type="term" value="P:DNA recombination"/>
    <property type="evidence" value="ECO:0007669"/>
    <property type="project" value="UniProtKB-KW"/>
</dbReference>
<dbReference type="GO" id="GO:0046872">
    <property type="term" value="F:metal ion binding"/>
    <property type="evidence" value="ECO:0007669"/>
    <property type="project" value="UniProtKB-KW"/>
</dbReference>
<feature type="domain" description="Reverse transcriptase/retrotransposon-derived protein RNase H-like" evidence="14">
    <location>
        <begin position="362"/>
        <end position="405"/>
    </location>
</feature>
<keyword evidence="9" id="KW-0238">DNA-binding</keyword>
<dbReference type="GO" id="GO:0015074">
    <property type="term" value="P:DNA integration"/>
    <property type="evidence" value="ECO:0007669"/>
    <property type="project" value="UniProtKB-KW"/>
</dbReference>
<dbReference type="Pfam" id="PF00078">
    <property type="entry name" value="RVT_1"/>
    <property type="match status" value="1"/>
</dbReference>
<evidence type="ECO:0000256" key="8">
    <source>
        <dbReference type="ARBA" id="ARBA00022932"/>
    </source>
</evidence>
<feature type="domain" description="Tf2-1-like SH3-like" evidence="16">
    <location>
        <begin position="641"/>
        <end position="697"/>
    </location>
</feature>
<evidence type="ECO:0000259" key="12">
    <source>
        <dbReference type="Pfam" id="PF00078"/>
    </source>
</evidence>
<keyword evidence="3" id="KW-0064">Aspartyl protease</keyword>
<dbReference type="PANTHER" id="PTHR37984:SF5">
    <property type="entry name" value="PROTEIN NYNRIN-LIKE"/>
    <property type="match status" value="1"/>
</dbReference>
<dbReference type="Gene3D" id="3.10.10.10">
    <property type="entry name" value="HIV Type 1 Reverse Transcriptase, subunit A, domain 1"/>
    <property type="match status" value="1"/>
</dbReference>
<dbReference type="Pfam" id="PF17919">
    <property type="entry name" value="RT_RNaseH_2"/>
    <property type="match status" value="1"/>
</dbReference>
<keyword evidence="5" id="KW-0460">Magnesium</keyword>
<dbReference type="AlphaFoldDB" id="A0A2N9HYK0"/>
<dbReference type="GO" id="GO:0003887">
    <property type="term" value="F:DNA-directed DNA polymerase activity"/>
    <property type="evidence" value="ECO:0007669"/>
    <property type="project" value="UniProtKB-KW"/>
</dbReference>
<dbReference type="InterPro" id="IPR041588">
    <property type="entry name" value="Integrase_H2C2"/>
</dbReference>
<dbReference type="GO" id="GO:0004190">
    <property type="term" value="F:aspartic-type endopeptidase activity"/>
    <property type="evidence" value="ECO:0007669"/>
    <property type="project" value="UniProtKB-KW"/>
</dbReference>
<evidence type="ECO:0000259" key="13">
    <source>
        <dbReference type="Pfam" id="PF03732"/>
    </source>
</evidence>
<dbReference type="Gene3D" id="1.10.340.70">
    <property type="match status" value="1"/>
</dbReference>
<sequence length="1065" mass="121246">MAPPKKNSGNCLPSTEGTTDIFQTIIQAIGGLTEVVQHQVGATNLMSALEKFRKLDPPSFKGSKDPLEANNWLKELERLFKIMNVRDEQRVTLAVFVLKGDALECWESTERKHEGGVISWQQFVDLFRKRYFLDNLRLQKEAEFICIKQGNQSVYEYERKFAELSRFAPHMVDIEVRKARHFERGLREEIQGPVSMFKLETYAKVSNFQGHHIELAPAELKELKEQLQDLLDKGFIRPSASPWGAPILIVKNKDGSIRVFHEYLDSFVIVFIDDILVYSKSQEEHEEHLRIVLQILRDKKLFAKFKKCEFWMDRVVFLGHVISRDGITMDPSKIEVVVNWARPTNVSEVRSFLGLAGYYRRIFQELKQRLVSAPVLTIPSSSSGFVIYSDASHKGLGCVLMQHGKWLQPYLASLSVQPTLIEKIKASQGCDPQLMKIMEEVHGGNKLEFNISNDSALRFGDKLCVPKDSTIKREILEEAHHSPYIVHPGSTKMYRDLQEVYWWNNMKREIAHFVEQCLTCQQVKVEHQRPSGLLQPLPIPEWKWENISMDFVCGLPRTSKNHDAIWVFLLFLIEICNLLHGFWGSLQKALAIKQVLGWRLMRLYMGEGVGLQSVGMRLRVAQSRQKSYADTRRRDLEFEIGDMVFIRVAPMKGVVRFGKKGKLSPRYVGLFEILERVGPVAYKLALPLALSGIHKRVPYIHVEEVESVETNRLVVGYCHVIVLARQSATYANTGLSVGLRPSLVLVPSLEVRPITEILQGIDEVDRTWGSSSDWFIDLRDGRQLRLQMDLRGVDSVSDTTGLDSTIEVNEFSVGKVHEGALVAQDGLEDLELLWVEPLAMVPLGPVVTDKEVFVGEEELDMDKVDSLGVESTMGLELNGRQAGHPGDLRPSNSGRKGCKELKGLVSSINYEARISREAKGKGKAQGGGCCGVSMNLKILSSNVWGLNDREKRLIIRYMLKEWNADVTCFQKTKMELIMAQVVRSLWRCQFVDWLFLGSSGASGGIILMWDKRVMEKFEDAIGYFSVSCKFKNVEDQKLWMFTGVYRPNDAPDRRLMWDELAGIRS</sequence>
<evidence type="ECO:0000256" key="6">
    <source>
        <dbReference type="ARBA" id="ARBA00022908"/>
    </source>
</evidence>
<dbReference type="Pfam" id="PF03732">
    <property type="entry name" value="Retrotrans_gag"/>
    <property type="match status" value="1"/>
</dbReference>
<dbReference type="SUPFAM" id="SSF56672">
    <property type="entry name" value="DNA/RNA polymerases"/>
    <property type="match status" value="1"/>
</dbReference>
<keyword evidence="1" id="KW-0645">Protease</keyword>
<evidence type="ECO:0000256" key="5">
    <source>
        <dbReference type="ARBA" id="ARBA00022842"/>
    </source>
</evidence>
<keyword evidence="10" id="KW-0233">DNA recombination</keyword>
<keyword evidence="8" id="KW-0548">Nucleotidyltransferase</keyword>
<dbReference type="InterPro" id="IPR050951">
    <property type="entry name" value="Retrovirus_Pol_polyprotein"/>
</dbReference>
<reference evidence="17" key="1">
    <citation type="submission" date="2018-02" db="EMBL/GenBank/DDBJ databases">
        <authorList>
            <person name="Cohen D.B."/>
            <person name="Kent A.D."/>
        </authorList>
    </citation>
    <scope>NUCLEOTIDE SEQUENCE</scope>
</reference>
<evidence type="ECO:0000259" key="16">
    <source>
        <dbReference type="Pfam" id="PF24626"/>
    </source>
</evidence>
<evidence type="ECO:0000256" key="9">
    <source>
        <dbReference type="ARBA" id="ARBA00023125"/>
    </source>
</evidence>
<dbReference type="InterPro" id="IPR056924">
    <property type="entry name" value="SH3_Tf2-1"/>
</dbReference>
<feature type="domain" description="Reverse transcriptase" evidence="12">
    <location>
        <begin position="251"/>
        <end position="322"/>
    </location>
</feature>
<dbReference type="InterPro" id="IPR036691">
    <property type="entry name" value="Endo/exonu/phosph_ase_sf"/>
</dbReference>
<dbReference type="InterPro" id="IPR041577">
    <property type="entry name" value="RT_RNaseH_2"/>
</dbReference>
<dbReference type="SUPFAM" id="SSF56219">
    <property type="entry name" value="DNase I-like"/>
    <property type="match status" value="1"/>
</dbReference>
<dbReference type="EMBL" id="OIVN01004334">
    <property type="protein sequence ID" value="SPD16721.1"/>
    <property type="molecule type" value="Genomic_DNA"/>
</dbReference>
<feature type="domain" description="Retrotransposon gag" evidence="13">
    <location>
        <begin position="93"/>
        <end position="188"/>
    </location>
</feature>
<evidence type="ECO:0000256" key="4">
    <source>
        <dbReference type="ARBA" id="ARBA00022801"/>
    </source>
</evidence>
<dbReference type="GO" id="GO:0006508">
    <property type="term" value="P:proteolysis"/>
    <property type="evidence" value="ECO:0007669"/>
    <property type="project" value="UniProtKB-KW"/>
</dbReference>
<keyword evidence="4" id="KW-0378">Hydrolase</keyword>
<evidence type="ECO:0000256" key="1">
    <source>
        <dbReference type="ARBA" id="ARBA00022670"/>
    </source>
</evidence>
<organism evidence="17">
    <name type="scientific">Fagus sylvatica</name>
    <name type="common">Beechnut</name>
    <dbReference type="NCBI Taxonomy" id="28930"/>
    <lineage>
        <taxon>Eukaryota</taxon>
        <taxon>Viridiplantae</taxon>
        <taxon>Streptophyta</taxon>
        <taxon>Embryophyta</taxon>
        <taxon>Tracheophyta</taxon>
        <taxon>Spermatophyta</taxon>
        <taxon>Magnoliopsida</taxon>
        <taxon>eudicotyledons</taxon>
        <taxon>Gunneridae</taxon>
        <taxon>Pentapetalae</taxon>
        <taxon>rosids</taxon>
        <taxon>fabids</taxon>
        <taxon>Fagales</taxon>
        <taxon>Fagaceae</taxon>
        <taxon>Fagus</taxon>
    </lineage>
</organism>
<keyword evidence="2" id="KW-0479">Metal-binding</keyword>
<dbReference type="Gene3D" id="3.30.70.270">
    <property type="match status" value="2"/>
</dbReference>
<name>A0A2N9HYK0_FAGSY</name>
<dbReference type="Gene3D" id="3.60.10.10">
    <property type="entry name" value="Endonuclease/exonuclease/phosphatase"/>
    <property type="match status" value="1"/>
</dbReference>
<feature type="domain" description="Integrase zinc-binding" evidence="15">
    <location>
        <begin position="469"/>
        <end position="525"/>
    </location>
</feature>
<keyword evidence="8" id="KW-0239">DNA-directed DNA polymerase</keyword>
<dbReference type="CDD" id="cd01647">
    <property type="entry name" value="RT_LTR"/>
    <property type="match status" value="1"/>
</dbReference>
<dbReference type="InterPro" id="IPR000477">
    <property type="entry name" value="RT_dom"/>
</dbReference>
<evidence type="ECO:0000259" key="14">
    <source>
        <dbReference type="Pfam" id="PF17919"/>
    </source>
</evidence>
<keyword evidence="6" id="KW-0229">DNA integration</keyword>
<evidence type="ECO:0000256" key="3">
    <source>
        <dbReference type="ARBA" id="ARBA00022750"/>
    </source>
</evidence>
<dbReference type="Pfam" id="PF17921">
    <property type="entry name" value="Integrase_H2C2"/>
    <property type="match status" value="1"/>
</dbReference>
<keyword evidence="7" id="KW-0695">RNA-directed DNA polymerase</keyword>
<dbReference type="GO" id="GO:0003964">
    <property type="term" value="F:RNA-directed DNA polymerase activity"/>
    <property type="evidence" value="ECO:0007669"/>
    <property type="project" value="UniProtKB-KW"/>
</dbReference>
<keyword evidence="8" id="KW-0808">Transferase</keyword>
<gene>
    <name evidence="17" type="ORF">FSB_LOCUS44603</name>
</gene>
<dbReference type="GO" id="GO:0003677">
    <property type="term" value="F:DNA binding"/>
    <property type="evidence" value="ECO:0007669"/>
    <property type="project" value="UniProtKB-KW"/>
</dbReference>
<dbReference type="InterPro" id="IPR043128">
    <property type="entry name" value="Rev_trsase/Diguanyl_cyclase"/>
</dbReference>